<comment type="similarity">
    <text evidence="1 4">Belongs to the short-chain dehydrogenases/reductases (SDR) family.</text>
</comment>
<protein>
    <submittedName>
        <fullName evidence="5">Uncharacterized protein</fullName>
    </submittedName>
</protein>
<dbReference type="PRINTS" id="PR00080">
    <property type="entry name" value="SDRFAMILY"/>
</dbReference>
<dbReference type="GO" id="GO:0044550">
    <property type="term" value="P:secondary metabolite biosynthetic process"/>
    <property type="evidence" value="ECO:0007669"/>
    <property type="project" value="UniProtKB-ARBA"/>
</dbReference>
<comment type="caution">
    <text evidence="5">The sequence shown here is derived from an EMBL/GenBank/DDBJ whole genome shotgun (WGS) entry which is preliminary data.</text>
</comment>
<dbReference type="SUPFAM" id="SSF51735">
    <property type="entry name" value="NAD(P)-binding Rossmann-fold domains"/>
    <property type="match status" value="1"/>
</dbReference>
<evidence type="ECO:0000256" key="1">
    <source>
        <dbReference type="ARBA" id="ARBA00006484"/>
    </source>
</evidence>
<dbReference type="GO" id="GO:0004806">
    <property type="term" value="F:triacylglycerol lipase activity"/>
    <property type="evidence" value="ECO:0007669"/>
    <property type="project" value="TreeGrafter"/>
</dbReference>
<dbReference type="GO" id="GO:0019433">
    <property type="term" value="P:triglyceride catabolic process"/>
    <property type="evidence" value="ECO:0007669"/>
    <property type="project" value="TreeGrafter"/>
</dbReference>
<keyword evidence="6" id="KW-1185">Reference proteome</keyword>
<dbReference type="PANTHER" id="PTHR44169:SF6">
    <property type="entry name" value="NADPH-DEPENDENT 1-ACYLDIHYDROXYACETONE PHOSPHATE REDUCTASE"/>
    <property type="match status" value="1"/>
</dbReference>
<dbReference type="GO" id="GO:0006654">
    <property type="term" value="P:phosphatidic acid biosynthetic process"/>
    <property type="evidence" value="ECO:0007669"/>
    <property type="project" value="TreeGrafter"/>
</dbReference>
<dbReference type="InterPro" id="IPR020904">
    <property type="entry name" value="Sc_DH/Rdtase_CS"/>
</dbReference>
<organism evidence="5 6">
    <name type="scientific">Aspergillus nanangensis</name>
    <dbReference type="NCBI Taxonomy" id="2582783"/>
    <lineage>
        <taxon>Eukaryota</taxon>
        <taxon>Fungi</taxon>
        <taxon>Dikarya</taxon>
        <taxon>Ascomycota</taxon>
        <taxon>Pezizomycotina</taxon>
        <taxon>Eurotiomycetes</taxon>
        <taxon>Eurotiomycetidae</taxon>
        <taxon>Eurotiales</taxon>
        <taxon>Aspergillaceae</taxon>
        <taxon>Aspergillus</taxon>
        <taxon>Aspergillus subgen. Circumdati</taxon>
    </lineage>
</organism>
<dbReference type="EMBL" id="VCAU01000004">
    <property type="protein sequence ID" value="KAF9894390.1"/>
    <property type="molecule type" value="Genomic_DNA"/>
</dbReference>
<dbReference type="GO" id="GO:0005783">
    <property type="term" value="C:endoplasmic reticulum"/>
    <property type="evidence" value="ECO:0007669"/>
    <property type="project" value="TreeGrafter"/>
</dbReference>
<accession>A0AAD4CX66</accession>
<sequence length="285" mass="30380">MTITNNNNNNPRATVLITGCSAGGIGSALVEDFHARGLHVFATARSLAKMAHLESLPHVTLLELDVESSTSIAAAVETITSKTGAKLDYLVNNSGINLNYPALDTDLEYARRMFEVNFWGAVNVVQAFAPLMVARGSGTIVNNASLAGAMHTPWGSFYGASKAAVKMYGECLRLEMAPLGVKVVTVMTGIVGSKIFENSPHEALPETSYYKVAEKEIAELAAGKLKESSMSAETYARNVVGDILGGANGVTWRGRISSIGWFLSSFVPTWLTDRALVTGSGLDRM</sequence>
<keyword evidence="2" id="KW-0521">NADP</keyword>
<dbReference type="PROSITE" id="PS00061">
    <property type="entry name" value="ADH_SHORT"/>
    <property type="match status" value="1"/>
</dbReference>
<proteinExistence type="inferred from homology"/>
<reference evidence="5" key="2">
    <citation type="submission" date="2020-02" db="EMBL/GenBank/DDBJ databases">
        <authorList>
            <person name="Gilchrist C.L.M."/>
            <person name="Chooi Y.-H."/>
        </authorList>
    </citation>
    <scope>NUCLEOTIDE SEQUENCE</scope>
    <source>
        <strain evidence="5">MST-FP2251</strain>
    </source>
</reference>
<dbReference type="InterPro" id="IPR036291">
    <property type="entry name" value="NAD(P)-bd_dom_sf"/>
</dbReference>
<evidence type="ECO:0000313" key="5">
    <source>
        <dbReference type="EMBL" id="KAF9894390.1"/>
    </source>
</evidence>
<evidence type="ECO:0000256" key="3">
    <source>
        <dbReference type="ARBA" id="ARBA00023002"/>
    </source>
</evidence>
<evidence type="ECO:0000256" key="4">
    <source>
        <dbReference type="RuleBase" id="RU000363"/>
    </source>
</evidence>
<dbReference type="Pfam" id="PF00106">
    <property type="entry name" value="adh_short"/>
    <property type="match status" value="1"/>
</dbReference>
<evidence type="ECO:0000256" key="2">
    <source>
        <dbReference type="ARBA" id="ARBA00022857"/>
    </source>
</evidence>
<dbReference type="GO" id="GO:0005811">
    <property type="term" value="C:lipid droplet"/>
    <property type="evidence" value="ECO:0007669"/>
    <property type="project" value="TreeGrafter"/>
</dbReference>
<evidence type="ECO:0000313" key="6">
    <source>
        <dbReference type="Proteomes" id="UP001194746"/>
    </source>
</evidence>
<reference evidence="5" key="1">
    <citation type="journal article" date="2019" name="Beilstein J. Org. Chem.">
        <title>Nanangenines: drimane sesquiterpenoids as the dominant metabolite cohort of a novel Australian fungus, Aspergillus nanangensis.</title>
        <authorList>
            <person name="Lacey H.J."/>
            <person name="Gilchrist C.L.M."/>
            <person name="Crombie A."/>
            <person name="Kalaitzis J.A."/>
            <person name="Vuong D."/>
            <person name="Rutledge P.J."/>
            <person name="Turner P."/>
            <person name="Pitt J.I."/>
            <person name="Lacey E."/>
            <person name="Chooi Y.H."/>
            <person name="Piggott A.M."/>
        </authorList>
    </citation>
    <scope>NUCLEOTIDE SEQUENCE</scope>
    <source>
        <strain evidence="5">MST-FP2251</strain>
    </source>
</reference>
<dbReference type="PRINTS" id="PR00081">
    <property type="entry name" value="GDHRDH"/>
</dbReference>
<name>A0AAD4CX66_ASPNN</name>
<dbReference type="CDD" id="cd05374">
    <property type="entry name" value="17beta-HSD-like_SDR_c"/>
    <property type="match status" value="1"/>
</dbReference>
<dbReference type="InterPro" id="IPR002347">
    <property type="entry name" value="SDR_fam"/>
</dbReference>
<dbReference type="Proteomes" id="UP001194746">
    <property type="component" value="Unassembled WGS sequence"/>
</dbReference>
<dbReference type="Gene3D" id="3.40.50.720">
    <property type="entry name" value="NAD(P)-binding Rossmann-like Domain"/>
    <property type="match status" value="1"/>
</dbReference>
<dbReference type="AlphaFoldDB" id="A0AAD4CX66"/>
<dbReference type="PANTHER" id="PTHR44169">
    <property type="entry name" value="NADPH-DEPENDENT 1-ACYLDIHYDROXYACETONE PHOSPHATE REDUCTASE"/>
    <property type="match status" value="1"/>
</dbReference>
<keyword evidence="3" id="KW-0560">Oxidoreductase</keyword>
<dbReference type="GO" id="GO:0000140">
    <property type="term" value="F:acylglycerone-phosphate reductase (NADP+) activity"/>
    <property type="evidence" value="ECO:0007669"/>
    <property type="project" value="TreeGrafter"/>
</dbReference>
<gene>
    <name evidence="5" type="ORF">FE257_007893</name>
</gene>